<dbReference type="Proteomes" id="UP000451048">
    <property type="component" value="Unassembled WGS sequence"/>
</dbReference>
<organism evidence="4 6">
    <name type="scientific">Acinetobacter haemolyticus</name>
    <dbReference type="NCBI Taxonomy" id="29430"/>
    <lineage>
        <taxon>Bacteria</taxon>
        <taxon>Pseudomonadati</taxon>
        <taxon>Pseudomonadota</taxon>
        <taxon>Gammaproteobacteria</taxon>
        <taxon>Moraxellales</taxon>
        <taxon>Moraxellaceae</taxon>
        <taxon>Acinetobacter</taxon>
    </lineage>
</organism>
<evidence type="ECO:0000256" key="1">
    <source>
        <dbReference type="ARBA" id="ARBA00022679"/>
    </source>
</evidence>
<dbReference type="Pfam" id="PF13649">
    <property type="entry name" value="Methyltransf_25"/>
    <property type="match status" value="1"/>
</dbReference>
<keyword evidence="4" id="KW-0489">Methyltransferase</keyword>
<dbReference type="AlphaFoldDB" id="A0A857IGV9"/>
<gene>
    <name evidence="4" type="ORF">AhaeAN43_02700</name>
    <name evidence="3" type="ORF">GPS52_07045</name>
</gene>
<dbReference type="CDD" id="cd02440">
    <property type="entry name" value="AdoMet_MTases"/>
    <property type="match status" value="1"/>
</dbReference>
<sequence>MSQICAELTQDQSHRPILEYALQYIDATLPRVAIDCGCGAGNEAAFLLKHDYRVYAFDPSEAAQRACQYRFKNHPKFFFSNHVFENYPFPSASIIIALFSLFFCAPSQIDHVLAKMKHALPQGGILLIQLLGQNDAWLLQQPQTMQGFNRQQIKQLFIEDYEILLNQETRTEHPNAHGKIKFWNFHTLILKKL</sequence>
<dbReference type="InterPro" id="IPR029063">
    <property type="entry name" value="SAM-dependent_MTases_sf"/>
</dbReference>
<dbReference type="PANTHER" id="PTHR43861">
    <property type="entry name" value="TRANS-ACONITATE 2-METHYLTRANSFERASE-RELATED"/>
    <property type="match status" value="1"/>
</dbReference>
<reference evidence="4 6" key="1">
    <citation type="submission" date="2018-08" db="EMBL/GenBank/DDBJ databases">
        <title>Analysis of the genomic diversity of Mexican Acinetobacter haemolyticus clinical isolates.</title>
        <authorList>
            <person name="Castro-Jaimes S."/>
            <person name="Cevallos M.A."/>
        </authorList>
    </citation>
    <scope>NUCLEOTIDE SEQUENCE [LARGE SCALE GENOMIC DNA]</scope>
    <source>
        <strain evidence="4 6">AN43</strain>
    </source>
</reference>
<evidence type="ECO:0000259" key="2">
    <source>
        <dbReference type="Pfam" id="PF13649"/>
    </source>
</evidence>
<evidence type="ECO:0000313" key="5">
    <source>
        <dbReference type="Proteomes" id="UP000451048"/>
    </source>
</evidence>
<accession>A0A857IGV9</accession>
<dbReference type="EMBL" id="WTTO01000015">
    <property type="protein sequence ID" value="NAR73254.1"/>
    <property type="molecule type" value="Genomic_DNA"/>
</dbReference>
<protein>
    <submittedName>
        <fullName evidence="4">Class I SAM-dependent methyltransferase</fullName>
    </submittedName>
    <submittedName>
        <fullName evidence="3">Methyltransferase domain-containing protein</fullName>
    </submittedName>
</protein>
<reference evidence="3 5" key="2">
    <citation type="submission" date="2019-12" db="EMBL/GenBank/DDBJ databases">
        <title>Acinetobacter haemolyticus comparative genomics.</title>
        <authorList>
            <person name="Castro-Jaimes S."/>
            <person name="Bello-Lopez E."/>
            <person name="Velazquez-Acosta C."/>
            <person name="Volkow-Fernandez P."/>
            <person name="Lozano-Zarain P."/>
            <person name="Castillo Ramirez S."/>
            <person name="Cevallos M.A."/>
        </authorList>
    </citation>
    <scope>NUCLEOTIDE SEQUENCE [LARGE SCALE GENOMIC DNA]</scope>
    <source>
        <strain evidence="3 5">AN10</strain>
    </source>
</reference>
<dbReference type="Proteomes" id="UP000463868">
    <property type="component" value="Chromosome"/>
</dbReference>
<dbReference type="PANTHER" id="PTHR43861:SF6">
    <property type="entry name" value="METHYLTRANSFERASE TYPE 11"/>
    <property type="match status" value="1"/>
</dbReference>
<dbReference type="Gene3D" id="3.40.50.150">
    <property type="entry name" value="Vaccinia Virus protein VP39"/>
    <property type="match status" value="1"/>
</dbReference>
<evidence type="ECO:0000313" key="4">
    <source>
        <dbReference type="EMBL" id="QHI12370.1"/>
    </source>
</evidence>
<name>A0A857IGV9_ACIHA</name>
<dbReference type="RefSeq" id="WP_004757128.1">
    <property type="nucleotide sequence ID" value="NZ_CP031972.1"/>
</dbReference>
<evidence type="ECO:0000313" key="6">
    <source>
        <dbReference type="Proteomes" id="UP000463868"/>
    </source>
</evidence>
<dbReference type="GO" id="GO:0008168">
    <property type="term" value="F:methyltransferase activity"/>
    <property type="evidence" value="ECO:0007669"/>
    <property type="project" value="UniProtKB-KW"/>
</dbReference>
<feature type="domain" description="Methyltransferase" evidence="2">
    <location>
        <begin position="34"/>
        <end position="124"/>
    </location>
</feature>
<proteinExistence type="predicted"/>
<dbReference type="InterPro" id="IPR041698">
    <property type="entry name" value="Methyltransf_25"/>
</dbReference>
<dbReference type="EMBL" id="CP031976">
    <property type="protein sequence ID" value="QHI12370.1"/>
    <property type="molecule type" value="Genomic_DNA"/>
</dbReference>
<dbReference type="SUPFAM" id="SSF53335">
    <property type="entry name" value="S-adenosyl-L-methionine-dependent methyltransferases"/>
    <property type="match status" value="1"/>
</dbReference>
<keyword evidence="1 4" id="KW-0808">Transferase</keyword>
<evidence type="ECO:0000313" key="3">
    <source>
        <dbReference type="EMBL" id="NAR73254.1"/>
    </source>
</evidence>
<dbReference type="GO" id="GO:0032259">
    <property type="term" value="P:methylation"/>
    <property type="evidence" value="ECO:0007669"/>
    <property type="project" value="UniProtKB-KW"/>
</dbReference>